<dbReference type="WBParaSite" id="Minc3s11580g44993">
    <property type="protein sequence ID" value="Minc3s11580g44993"/>
    <property type="gene ID" value="Minc3s11580g44993"/>
</dbReference>
<organism evidence="1 2">
    <name type="scientific">Meloidogyne incognita</name>
    <name type="common">Southern root-knot nematode worm</name>
    <name type="synonym">Oxyuris incognita</name>
    <dbReference type="NCBI Taxonomy" id="6306"/>
    <lineage>
        <taxon>Eukaryota</taxon>
        <taxon>Metazoa</taxon>
        <taxon>Ecdysozoa</taxon>
        <taxon>Nematoda</taxon>
        <taxon>Chromadorea</taxon>
        <taxon>Rhabditida</taxon>
        <taxon>Tylenchina</taxon>
        <taxon>Tylenchomorpha</taxon>
        <taxon>Tylenchoidea</taxon>
        <taxon>Meloidogynidae</taxon>
        <taxon>Meloidogyninae</taxon>
        <taxon>Meloidogyne</taxon>
        <taxon>Meloidogyne incognita group</taxon>
    </lineage>
</organism>
<protein>
    <submittedName>
        <fullName evidence="2">Uncharacterized protein</fullName>
    </submittedName>
</protein>
<proteinExistence type="predicted"/>
<reference evidence="2" key="1">
    <citation type="submission" date="2022-11" db="UniProtKB">
        <authorList>
            <consortium name="WormBaseParasite"/>
        </authorList>
    </citation>
    <scope>IDENTIFICATION</scope>
</reference>
<accession>A0A914P4H7</accession>
<sequence>MINTHHAIPYVAYDQCMLRPGQKHQGTFGFIFERPGNLLCDMILICYPGQLSGNNTLNGLITSIPYRMAKHEANPISRLCAEKRKEHCEVEGGCTAGKAPFHIWHGIMLSSKYEKPAGFNESIFTTTIKLSFTNKEYILNKTSLFAIELGDKNHFDTRIREMTKEVKNGKAKLVPGNIIRMNDGRELSEKFCKHVNIGAYLHNYTGMWTLGLDMLPTTGQQTLNLFVYKGCACGMEAWFKMPTTPPSLVPEIINIKPAGYEGYDWGKIYHDKDCQIRHTDMTTYPLGNITDGELLVNFTLWTSSKGKNGTIEVFHGTESIIQLYANETMITHT</sequence>
<keyword evidence="1" id="KW-1185">Reference proteome</keyword>
<dbReference type="AlphaFoldDB" id="A0A914P4H7"/>
<evidence type="ECO:0000313" key="2">
    <source>
        <dbReference type="WBParaSite" id="Minc3s11580g44993"/>
    </source>
</evidence>
<dbReference type="Proteomes" id="UP000887563">
    <property type="component" value="Unplaced"/>
</dbReference>
<name>A0A914P4H7_MELIC</name>
<evidence type="ECO:0000313" key="1">
    <source>
        <dbReference type="Proteomes" id="UP000887563"/>
    </source>
</evidence>